<protein>
    <recommendedName>
        <fullName evidence="1">Response regulatory domain-containing protein</fullName>
    </recommendedName>
</protein>
<evidence type="ECO:0000313" key="2">
    <source>
        <dbReference type="EMBL" id="GER94196.1"/>
    </source>
</evidence>
<dbReference type="InterPro" id="IPR011006">
    <property type="entry name" value="CheY-like_superfamily"/>
</dbReference>
<evidence type="ECO:0000259" key="1">
    <source>
        <dbReference type="PROSITE" id="PS50110"/>
    </source>
</evidence>
<gene>
    <name evidence="2" type="ORF">A45J_1956</name>
</gene>
<proteinExistence type="predicted"/>
<dbReference type="InterPro" id="IPR052048">
    <property type="entry name" value="ST_Response_Regulator"/>
</dbReference>
<sequence>MPLNKYRVLIVDDEPMTRDLISSILSTKGHVCTTAPDGVEALDKARVEKFDAVITDIVMPGMDGIALTRELKKLNPFLPIMVITGFTDEHYYEESINAGATDFINKPFSIAELLARFQRMMREHETIYEIKKREIEIEKIGAEMIAGIQHDSTAKIETLKKEIEELKKSLKDT</sequence>
<dbReference type="SMART" id="SM00448">
    <property type="entry name" value="REC"/>
    <property type="match status" value="1"/>
</dbReference>
<name>A0A5J4L9H6_9ZZZZ</name>
<dbReference type="SUPFAM" id="SSF52172">
    <property type="entry name" value="CheY-like"/>
    <property type="match status" value="1"/>
</dbReference>
<feature type="domain" description="Response regulatory" evidence="1">
    <location>
        <begin position="7"/>
        <end position="121"/>
    </location>
</feature>
<dbReference type="Gene3D" id="3.40.50.2300">
    <property type="match status" value="1"/>
</dbReference>
<dbReference type="EMBL" id="BLAB01000001">
    <property type="protein sequence ID" value="GER94196.1"/>
    <property type="molecule type" value="Genomic_DNA"/>
</dbReference>
<dbReference type="Pfam" id="PF00072">
    <property type="entry name" value="Response_reg"/>
    <property type="match status" value="1"/>
</dbReference>
<dbReference type="CDD" id="cd00156">
    <property type="entry name" value="REC"/>
    <property type="match status" value="1"/>
</dbReference>
<dbReference type="PROSITE" id="PS50110">
    <property type="entry name" value="RESPONSE_REGULATORY"/>
    <property type="match status" value="1"/>
</dbReference>
<dbReference type="AlphaFoldDB" id="A0A5J4L9H6"/>
<dbReference type="GO" id="GO:0000160">
    <property type="term" value="P:phosphorelay signal transduction system"/>
    <property type="evidence" value="ECO:0007669"/>
    <property type="project" value="InterPro"/>
</dbReference>
<dbReference type="PANTHER" id="PTHR43228">
    <property type="entry name" value="TWO-COMPONENT RESPONSE REGULATOR"/>
    <property type="match status" value="1"/>
</dbReference>
<organism evidence="2">
    <name type="scientific">hot springs metagenome</name>
    <dbReference type="NCBI Taxonomy" id="433727"/>
    <lineage>
        <taxon>unclassified sequences</taxon>
        <taxon>metagenomes</taxon>
        <taxon>ecological metagenomes</taxon>
    </lineage>
</organism>
<dbReference type="InterPro" id="IPR001789">
    <property type="entry name" value="Sig_transdc_resp-reg_receiver"/>
</dbReference>
<comment type="caution">
    <text evidence="2">The sequence shown here is derived from an EMBL/GenBank/DDBJ whole genome shotgun (WGS) entry which is preliminary data.</text>
</comment>
<reference evidence="2" key="1">
    <citation type="submission" date="2019-10" db="EMBL/GenBank/DDBJ databases">
        <title>Metagenomic sequencing of thiosulfate-disproportionating enrichment culture.</title>
        <authorList>
            <person name="Umezawa K."/>
            <person name="Kojima H."/>
            <person name="Fukui M."/>
        </authorList>
    </citation>
    <scope>NUCLEOTIDE SEQUENCE</scope>
    <source>
        <strain evidence="2">45J</strain>
    </source>
</reference>
<dbReference type="PANTHER" id="PTHR43228:SF1">
    <property type="entry name" value="TWO-COMPONENT RESPONSE REGULATOR ARR22"/>
    <property type="match status" value="1"/>
</dbReference>
<accession>A0A5J4L9H6</accession>